<feature type="transmembrane region" description="Helical" evidence="1">
    <location>
        <begin position="12"/>
        <end position="31"/>
    </location>
</feature>
<dbReference type="Proteomes" id="UP000006459">
    <property type="component" value="Unassembled WGS sequence"/>
</dbReference>
<dbReference type="Pfam" id="PF19391">
    <property type="entry name" value="DUF5966"/>
    <property type="match status" value="1"/>
</dbReference>
<dbReference type="HOGENOM" id="CLU_176349_0_0_9"/>
<gene>
    <name evidence="2" type="ORF">HMPREF9380_1021</name>
</gene>
<reference evidence="2 3" key="1">
    <citation type="submission" date="2011-03" db="EMBL/GenBank/DDBJ databases">
        <authorList>
            <person name="Muzny D."/>
            <person name="Qin X."/>
            <person name="Deng J."/>
            <person name="Jiang H."/>
            <person name="Liu Y."/>
            <person name="Qu J."/>
            <person name="Song X.-Z."/>
            <person name="Zhang L."/>
            <person name="Thornton R."/>
            <person name="Coyle M."/>
            <person name="Francisco L."/>
            <person name="Jackson L."/>
            <person name="Javaid M."/>
            <person name="Korchina V."/>
            <person name="Kovar C."/>
            <person name="Mata R."/>
            <person name="Mathew T."/>
            <person name="Ngo R."/>
            <person name="Nguyen L."/>
            <person name="Nguyen N."/>
            <person name="Okwuonu G."/>
            <person name="Ongeri F."/>
            <person name="Pham C."/>
            <person name="Simmons D."/>
            <person name="Wilczek-Boney K."/>
            <person name="Hale W."/>
            <person name="Jakkamsetti A."/>
            <person name="Pham P."/>
            <person name="Ruth R."/>
            <person name="San Lucas F."/>
            <person name="Warren J."/>
            <person name="Zhang J."/>
            <person name="Zhao Z."/>
            <person name="Zhou C."/>
            <person name="Zhu D."/>
            <person name="Lee S."/>
            <person name="Bess C."/>
            <person name="Blankenburg K."/>
            <person name="Forbes L."/>
            <person name="Fu Q."/>
            <person name="Gubbala S."/>
            <person name="Hirani K."/>
            <person name="Jayaseelan J.C."/>
            <person name="Lara F."/>
            <person name="Munidasa M."/>
            <person name="Palculict T."/>
            <person name="Patil S."/>
            <person name="Pu L.-L."/>
            <person name="Saada N."/>
            <person name="Tang L."/>
            <person name="Weissenberger G."/>
            <person name="Zhu Y."/>
            <person name="Hemphill L."/>
            <person name="Shang Y."/>
            <person name="Youmans B."/>
            <person name="Ayvaz T."/>
            <person name="Ross M."/>
            <person name="Santibanez J."/>
            <person name="Aqrawi P."/>
            <person name="Gross S."/>
            <person name="Joshi V."/>
            <person name="Fowler G."/>
            <person name="Nazareth L."/>
            <person name="Reid J."/>
            <person name="Worley K."/>
            <person name="Petrosino J."/>
            <person name="Highlander S."/>
            <person name="Gibbs R."/>
        </authorList>
    </citation>
    <scope>NUCLEOTIDE SEQUENCE [LARGE SCALE GENOMIC DNA]</scope>
    <source>
        <strain evidence="2 3">SK49</strain>
    </source>
</reference>
<proteinExistence type="predicted"/>
<name>F3UWY3_STRSA</name>
<evidence type="ECO:0000256" key="1">
    <source>
        <dbReference type="SAM" id="Phobius"/>
    </source>
</evidence>
<feature type="transmembrane region" description="Helical" evidence="1">
    <location>
        <begin position="79"/>
        <end position="97"/>
    </location>
</feature>
<dbReference type="InterPro" id="IPR046010">
    <property type="entry name" value="DUF5966"/>
</dbReference>
<dbReference type="AlphaFoldDB" id="F3UWY3"/>
<evidence type="ECO:0000313" key="2">
    <source>
        <dbReference type="EMBL" id="EGJ39823.1"/>
    </source>
</evidence>
<feature type="transmembrane region" description="Helical" evidence="1">
    <location>
        <begin position="38"/>
        <end position="59"/>
    </location>
</feature>
<dbReference type="EMBL" id="AFFO01000008">
    <property type="protein sequence ID" value="EGJ39823.1"/>
    <property type="molecule type" value="Genomic_DNA"/>
</dbReference>
<sequence>MIRKERVMNDLLLIPVIFLAVGGILILLWRLFLIVSGLFLIGFVSFLIFVEVYGIYLFFTEPSLYFDDIRQHGLTSFTVVYLFINLMLVLGFSWRFINSINKKKI</sequence>
<keyword evidence="1" id="KW-0472">Membrane</keyword>
<protein>
    <submittedName>
        <fullName evidence="2">Uncharacterized protein</fullName>
    </submittedName>
</protein>
<evidence type="ECO:0000313" key="3">
    <source>
        <dbReference type="Proteomes" id="UP000006459"/>
    </source>
</evidence>
<keyword evidence="1" id="KW-0812">Transmembrane</keyword>
<accession>F3UWY3</accession>
<comment type="caution">
    <text evidence="2">The sequence shown here is derived from an EMBL/GenBank/DDBJ whole genome shotgun (WGS) entry which is preliminary data.</text>
</comment>
<organism evidence="2 3">
    <name type="scientific">Streptococcus sanguinis SK49</name>
    <dbReference type="NCBI Taxonomy" id="888808"/>
    <lineage>
        <taxon>Bacteria</taxon>
        <taxon>Bacillati</taxon>
        <taxon>Bacillota</taxon>
        <taxon>Bacilli</taxon>
        <taxon>Lactobacillales</taxon>
        <taxon>Streptococcaceae</taxon>
        <taxon>Streptococcus</taxon>
    </lineage>
</organism>
<dbReference type="PATRIC" id="fig|888808.3.peg.996"/>
<keyword evidence="1" id="KW-1133">Transmembrane helix</keyword>